<dbReference type="InterPro" id="IPR032675">
    <property type="entry name" value="LRR_dom_sf"/>
</dbReference>
<protein>
    <submittedName>
        <fullName evidence="2">Putative leucine-rich repeat domain, L domain-like protein</fullName>
    </submittedName>
</protein>
<dbReference type="PANTHER" id="PTHR36766">
    <property type="entry name" value="PLANT BROAD-SPECTRUM MILDEW RESISTANCE PROTEIN RPW8"/>
    <property type="match status" value="1"/>
</dbReference>
<dbReference type="SUPFAM" id="SSF52058">
    <property type="entry name" value="L domain-like"/>
    <property type="match status" value="1"/>
</dbReference>
<dbReference type="OMA" id="QISHIPC"/>
<dbReference type="GO" id="GO:0006952">
    <property type="term" value="P:defense response"/>
    <property type="evidence" value="ECO:0007669"/>
    <property type="project" value="UniProtKB-KW"/>
</dbReference>
<dbReference type="EMBL" id="CM007902">
    <property type="protein sequence ID" value="OTG03196.1"/>
    <property type="molecule type" value="Genomic_DNA"/>
</dbReference>
<evidence type="ECO:0000313" key="2">
    <source>
        <dbReference type="EMBL" id="OTG03196.1"/>
    </source>
</evidence>
<dbReference type="PANTHER" id="PTHR36766:SF70">
    <property type="entry name" value="DISEASE RESISTANCE PROTEIN RGA4"/>
    <property type="match status" value="1"/>
</dbReference>
<accession>A0A251SY52</accession>
<dbReference type="Proteomes" id="UP000215914">
    <property type="component" value="Chromosome 13"/>
</dbReference>
<sequence>MERCSCPDGIEELTINHCSSMIVVSFPKGGQEKLRSLTIYNCQKLIERGWGGQKTNNRSRMSMLEYVWISGWRNLKSIIEVNCLVHLTELMIHNCENLESFPDTLTSLKKLEIIKCPKLEVSFLGDNLTSLKELSIRNCRRMDACLPGWVWPPNLQFLIIEKLKKPFSEWGPQSFPTSLVKLEIYGGGEDGVSGCSQFSHLLPSSLTSLQITEFKNLESVSMGLQHLTSLQHLSFSFCPNLKKVTKMMNLPETLLPSLLRLEIRFNCPVLKERCSKKGSSWPQISHIPCIHIL</sequence>
<organism evidence="2 3">
    <name type="scientific">Helianthus annuus</name>
    <name type="common">Common sunflower</name>
    <dbReference type="NCBI Taxonomy" id="4232"/>
    <lineage>
        <taxon>Eukaryota</taxon>
        <taxon>Viridiplantae</taxon>
        <taxon>Streptophyta</taxon>
        <taxon>Embryophyta</taxon>
        <taxon>Tracheophyta</taxon>
        <taxon>Spermatophyta</taxon>
        <taxon>Magnoliopsida</taxon>
        <taxon>eudicotyledons</taxon>
        <taxon>Gunneridae</taxon>
        <taxon>Pentapetalae</taxon>
        <taxon>asterids</taxon>
        <taxon>campanulids</taxon>
        <taxon>Asterales</taxon>
        <taxon>Asteraceae</taxon>
        <taxon>Asteroideae</taxon>
        <taxon>Heliantheae alliance</taxon>
        <taxon>Heliantheae</taxon>
        <taxon>Helianthus</taxon>
    </lineage>
</organism>
<evidence type="ECO:0000256" key="1">
    <source>
        <dbReference type="ARBA" id="ARBA00022821"/>
    </source>
</evidence>
<name>A0A251SY52_HELAN</name>
<dbReference type="AlphaFoldDB" id="A0A251SY52"/>
<gene>
    <name evidence="2" type="ORF">HannXRQ_Chr13g0421431</name>
</gene>
<keyword evidence="3" id="KW-1185">Reference proteome</keyword>
<dbReference type="InParanoid" id="A0A251SY52"/>
<proteinExistence type="predicted"/>
<dbReference type="Gene3D" id="3.80.10.10">
    <property type="entry name" value="Ribonuclease Inhibitor"/>
    <property type="match status" value="2"/>
</dbReference>
<reference evidence="3" key="1">
    <citation type="journal article" date="2017" name="Nature">
        <title>The sunflower genome provides insights into oil metabolism, flowering and Asterid evolution.</title>
        <authorList>
            <person name="Badouin H."/>
            <person name="Gouzy J."/>
            <person name="Grassa C.J."/>
            <person name="Murat F."/>
            <person name="Staton S.E."/>
            <person name="Cottret L."/>
            <person name="Lelandais-Briere C."/>
            <person name="Owens G.L."/>
            <person name="Carrere S."/>
            <person name="Mayjonade B."/>
            <person name="Legrand L."/>
            <person name="Gill N."/>
            <person name="Kane N.C."/>
            <person name="Bowers J.E."/>
            <person name="Hubner S."/>
            <person name="Bellec A."/>
            <person name="Berard A."/>
            <person name="Berges H."/>
            <person name="Blanchet N."/>
            <person name="Boniface M.C."/>
            <person name="Brunel D."/>
            <person name="Catrice O."/>
            <person name="Chaidir N."/>
            <person name="Claudel C."/>
            <person name="Donnadieu C."/>
            <person name="Faraut T."/>
            <person name="Fievet G."/>
            <person name="Helmstetter N."/>
            <person name="King M."/>
            <person name="Knapp S.J."/>
            <person name="Lai Z."/>
            <person name="Le Paslier M.C."/>
            <person name="Lippi Y."/>
            <person name="Lorenzon L."/>
            <person name="Mandel J.R."/>
            <person name="Marage G."/>
            <person name="Marchand G."/>
            <person name="Marquand E."/>
            <person name="Bret-Mestries E."/>
            <person name="Morien E."/>
            <person name="Nambeesan S."/>
            <person name="Nguyen T."/>
            <person name="Pegot-Espagnet P."/>
            <person name="Pouilly N."/>
            <person name="Raftis F."/>
            <person name="Sallet E."/>
            <person name="Schiex T."/>
            <person name="Thomas J."/>
            <person name="Vandecasteele C."/>
            <person name="Vares D."/>
            <person name="Vear F."/>
            <person name="Vautrin S."/>
            <person name="Crespi M."/>
            <person name="Mangin B."/>
            <person name="Burke J.M."/>
            <person name="Salse J."/>
            <person name="Munos S."/>
            <person name="Vincourt P."/>
            <person name="Rieseberg L.H."/>
            <person name="Langlade N.B."/>
        </authorList>
    </citation>
    <scope>NUCLEOTIDE SEQUENCE [LARGE SCALE GENOMIC DNA]</scope>
    <source>
        <strain evidence="3">cv. SF193</strain>
    </source>
</reference>
<keyword evidence="1" id="KW-0611">Plant defense</keyword>
<evidence type="ECO:0000313" key="3">
    <source>
        <dbReference type="Proteomes" id="UP000215914"/>
    </source>
</evidence>